<gene>
    <name evidence="3" type="ORF">CEUTPL_LOCUS12972</name>
</gene>
<dbReference type="OrthoDB" id="10009287at2759"/>
<keyword evidence="2" id="KW-1133">Transmembrane helix</keyword>
<feature type="compositionally biased region" description="Polar residues" evidence="1">
    <location>
        <begin position="388"/>
        <end position="398"/>
    </location>
</feature>
<dbReference type="GO" id="GO:0071786">
    <property type="term" value="P:endoplasmic reticulum tubular network organization"/>
    <property type="evidence" value="ECO:0007669"/>
    <property type="project" value="TreeGrafter"/>
</dbReference>
<name>A0A9P0DJW8_9CUCU</name>
<dbReference type="GO" id="GO:0005881">
    <property type="term" value="C:cytoplasmic microtubule"/>
    <property type="evidence" value="ECO:0007669"/>
    <property type="project" value="TreeGrafter"/>
</dbReference>
<keyword evidence="2" id="KW-0812">Transmembrane</keyword>
<dbReference type="GO" id="GO:0005789">
    <property type="term" value="C:endoplasmic reticulum membrane"/>
    <property type="evidence" value="ECO:0007669"/>
    <property type="project" value="TreeGrafter"/>
</dbReference>
<keyword evidence="2" id="KW-0472">Membrane</keyword>
<feature type="compositionally biased region" description="Basic residues" evidence="1">
    <location>
        <begin position="171"/>
        <end position="181"/>
    </location>
</feature>
<dbReference type="EMBL" id="OU892284">
    <property type="protein sequence ID" value="CAH1134574.1"/>
    <property type="molecule type" value="Genomic_DNA"/>
</dbReference>
<feature type="region of interest" description="Disordered" evidence="1">
    <location>
        <begin position="388"/>
        <end position="407"/>
    </location>
</feature>
<dbReference type="GO" id="GO:0071782">
    <property type="term" value="C:endoplasmic reticulum tubular network"/>
    <property type="evidence" value="ECO:0007669"/>
    <property type="project" value="TreeGrafter"/>
</dbReference>
<dbReference type="AlphaFoldDB" id="A0A9P0DJW8"/>
<dbReference type="InterPro" id="IPR004345">
    <property type="entry name" value="TB2_DP1_HVA22"/>
</dbReference>
<dbReference type="Pfam" id="PF03134">
    <property type="entry name" value="TB2_DP1_HVA22"/>
    <property type="match status" value="1"/>
</dbReference>
<feature type="region of interest" description="Disordered" evidence="1">
    <location>
        <begin position="151"/>
        <end position="187"/>
    </location>
</feature>
<accession>A0A9P0DJW8</accession>
<evidence type="ECO:0000313" key="4">
    <source>
        <dbReference type="Proteomes" id="UP001152799"/>
    </source>
</evidence>
<proteinExistence type="predicted"/>
<evidence type="ECO:0000313" key="3">
    <source>
        <dbReference type="EMBL" id="CAH1134574.1"/>
    </source>
</evidence>
<feature type="region of interest" description="Disordered" evidence="1">
    <location>
        <begin position="443"/>
        <end position="467"/>
    </location>
</feature>
<feature type="transmembrane region" description="Helical" evidence="2">
    <location>
        <begin position="34"/>
        <end position="58"/>
    </location>
</feature>
<evidence type="ECO:0008006" key="5">
    <source>
        <dbReference type="Google" id="ProtNLM"/>
    </source>
</evidence>
<evidence type="ECO:0000256" key="2">
    <source>
        <dbReference type="SAM" id="Phobius"/>
    </source>
</evidence>
<dbReference type="PANTHER" id="PTHR12300">
    <property type="entry name" value="HVA22-LIKE PROTEINS"/>
    <property type="match status" value="1"/>
</dbReference>
<organism evidence="3 4">
    <name type="scientific">Ceutorhynchus assimilis</name>
    <name type="common">cabbage seed weevil</name>
    <dbReference type="NCBI Taxonomy" id="467358"/>
    <lineage>
        <taxon>Eukaryota</taxon>
        <taxon>Metazoa</taxon>
        <taxon>Ecdysozoa</taxon>
        <taxon>Arthropoda</taxon>
        <taxon>Hexapoda</taxon>
        <taxon>Insecta</taxon>
        <taxon>Pterygota</taxon>
        <taxon>Neoptera</taxon>
        <taxon>Endopterygota</taxon>
        <taxon>Coleoptera</taxon>
        <taxon>Polyphaga</taxon>
        <taxon>Cucujiformia</taxon>
        <taxon>Curculionidae</taxon>
        <taxon>Ceutorhynchinae</taxon>
        <taxon>Ceutorhynchus</taxon>
    </lineage>
</organism>
<dbReference type="GO" id="GO:0008017">
    <property type="term" value="F:microtubule binding"/>
    <property type="evidence" value="ECO:0007669"/>
    <property type="project" value="TreeGrafter"/>
</dbReference>
<feature type="compositionally biased region" description="Low complexity" evidence="1">
    <location>
        <begin position="511"/>
        <end position="527"/>
    </location>
</feature>
<feature type="region of interest" description="Disordered" evidence="1">
    <location>
        <begin position="503"/>
        <end position="527"/>
    </location>
</feature>
<feature type="compositionally biased region" description="Low complexity" evidence="1">
    <location>
        <begin position="250"/>
        <end position="261"/>
    </location>
</feature>
<protein>
    <recommendedName>
        <fullName evidence="5">Receptor expression-enhancing protein</fullName>
    </recommendedName>
</protein>
<reference evidence="3" key="1">
    <citation type="submission" date="2022-01" db="EMBL/GenBank/DDBJ databases">
        <authorList>
            <person name="King R."/>
        </authorList>
    </citation>
    <scope>NUCLEOTIDE SEQUENCE</scope>
</reference>
<feature type="region of interest" description="Disordered" evidence="1">
    <location>
        <begin position="222"/>
        <end position="274"/>
    </location>
</feature>
<sequence length="616" mass="69136">MIYKLTRLVFGTLYPAYSSYKAVKTKNVREYVKWMMYWIVFALFTCTETITDIFLSWFPFYYEIKIILVIWLLSPATKGSSILYRKFVHPMLSSREQEIDDYISKAREQSYRQVLDLGQKGVTVLMQTALRGGGGIVNQLKKSYSLSDLSDGNNVGNDEADDVLVSDPQFVRRRKPGRSPHRSSSASSASVYFSEVDVVAAELPADRVSVKSVEDISSGYSSGEGLYSAHNLPSKLQPRESISQRANSLTRSRSTRVTRSSVPKKTNAASDDSDENELFDTNIIFLNDKAKKIDKLFKNPEPNKHESSSSENEFFDIAENNGFQLHGKTFDNSERSCSNNSNVITSGKECSSTSILGYDCESKITACNIDNNSSSSLNFNLTKLSSSMFPSNNQTNEEGTTRKDTPLSMMKEADHKGTETPLTKKNSNLKLEFLASTTTNQEICPQRGGKYNKKHAPLPPLPPKRNNISATPIKATLVLQPGLVRSLESLNKDIFLNYSPKVRRRSRSRNRSPISTSSKSSNESTTSNKALINKMLRIPQRMAHLNLTEKVFSNSKKLLSNRSRSKSTSNLDTIEEIGKVEKPIERSGSQMSIKNLSESPHRRLKVIRRYVDNDAD</sequence>
<evidence type="ECO:0000256" key="1">
    <source>
        <dbReference type="SAM" id="MobiDB-lite"/>
    </source>
</evidence>
<feature type="compositionally biased region" description="Polar residues" evidence="1">
    <location>
        <begin position="240"/>
        <end position="249"/>
    </location>
</feature>
<dbReference type="Proteomes" id="UP001152799">
    <property type="component" value="Chromosome 8"/>
</dbReference>
<keyword evidence="4" id="KW-1185">Reference proteome</keyword>
<dbReference type="PANTHER" id="PTHR12300:SF117">
    <property type="entry name" value="LP05237P-RELATED"/>
    <property type="match status" value="1"/>
</dbReference>